<dbReference type="InterPro" id="IPR012056">
    <property type="entry name" value="NiFe_EhaM"/>
</dbReference>
<dbReference type="InterPro" id="IPR036606">
    <property type="entry name" value="EhaM-like_sf"/>
</dbReference>
<dbReference type="Pfam" id="PF09218">
    <property type="entry name" value="EhaM"/>
    <property type="match status" value="1"/>
</dbReference>
<dbReference type="OrthoDB" id="59507at2157"/>
<dbReference type="SUPFAM" id="SSF101332">
    <property type="entry name" value="Hypothetical protein MTH393"/>
    <property type="match status" value="1"/>
</dbReference>
<comment type="caution">
    <text evidence="1">The sequence shown here is derived from an EMBL/GenBank/DDBJ whole genome shotgun (WGS) entry which is preliminary data.</text>
</comment>
<organism evidence="1 2">
    <name type="scientific">Methanobacterium bryantii</name>
    <dbReference type="NCBI Taxonomy" id="2161"/>
    <lineage>
        <taxon>Archaea</taxon>
        <taxon>Methanobacteriati</taxon>
        <taxon>Methanobacteriota</taxon>
        <taxon>Methanomada group</taxon>
        <taxon>Methanobacteria</taxon>
        <taxon>Methanobacteriales</taxon>
        <taxon>Methanobacteriaceae</taxon>
        <taxon>Methanobacterium</taxon>
    </lineage>
</organism>
<dbReference type="Gene3D" id="1.10.3070.10">
    <property type="entry name" value="EhaM-like"/>
    <property type="match status" value="1"/>
</dbReference>
<evidence type="ECO:0000313" key="1">
    <source>
        <dbReference type="EMBL" id="PAV05338.1"/>
    </source>
</evidence>
<dbReference type="EMBL" id="LMVM01000007">
    <property type="protein sequence ID" value="PAV05338.1"/>
    <property type="molecule type" value="Genomic_DNA"/>
</dbReference>
<reference evidence="1 2" key="1">
    <citation type="journal article" date="2017" name="BMC Genomics">
        <title>Genomic analysis of methanogenic archaea reveals a shift towards energy conservation.</title>
        <authorList>
            <person name="Gilmore S.P."/>
            <person name="Henske J.K."/>
            <person name="Sexton J.A."/>
            <person name="Solomon K.V."/>
            <person name="Seppala S."/>
            <person name="Yoo J.I."/>
            <person name="Huyett L.M."/>
            <person name="Pressman A."/>
            <person name="Cogan J.Z."/>
            <person name="Kivenson V."/>
            <person name="Peng X."/>
            <person name="Tan Y."/>
            <person name="Valentine D.L."/>
            <person name="O'Malley M.A."/>
        </authorList>
    </citation>
    <scope>NUCLEOTIDE SEQUENCE [LARGE SCALE GENOMIC DNA]</scope>
    <source>
        <strain evidence="1 2">M.o.H.</strain>
    </source>
</reference>
<sequence length="132" mass="15430">MNSDIKEKSESLMELMKGRILNSYKWQEDIIKPFSKEMGITPKELEKILMRRLDMSSLEALHPRFESSRYSCILNKIHSDLQICWLSDVMEIISKEDADAIKDKIAKEVINGKSYEDAIVDGKKELIEYLMR</sequence>
<name>A0A2A2H7I0_METBR</name>
<proteinExistence type="predicted"/>
<gene>
    <name evidence="1" type="ORF">ASJ80_10125</name>
</gene>
<keyword evidence="2" id="KW-1185">Reference proteome</keyword>
<accession>A0A2A2H7I0</accession>
<dbReference type="AlphaFoldDB" id="A0A2A2H7I0"/>
<evidence type="ECO:0000313" key="2">
    <source>
        <dbReference type="Proteomes" id="UP000217784"/>
    </source>
</evidence>
<protein>
    <submittedName>
        <fullName evidence="1">NiFe hydrogenase</fullName>
    </submittedName>
</protein>
<dbReference type="Proteomes" id="UP000217784">
    <property type="component" value="Unassembled WGS sequence"/>
</dbReference>
<dbReference type="RefSeq" id="WP_069584703.1">
    <property type="nucleotide sequence ID" value="NZ_LMVM01000007.1"/>
</dbReference>